<feature type="domain" description="DUF6801" evidence="1">
    <location>
        <begin position="39"/>
        <end position="189"/>
    </location>
</feature>
<keyword evidence="3" id="KW-1185">Reference proteome</keyword>
<evidence type="ECO:0000259" key="1">
    <source>
        <dbReference type="Pfam" id="PF20611"/>
    </source>
</evidence>
<gene>
    <name evidence="2" type="ORF">D0Z08_06920</name>
</gene>
<dbReference type="Proteomes" id="UP000283644">
    <property type="component" value="Unassembled WGS sequence"/>
</dbReference>
<organism evidence="2 3">
    <name type="scientific">Nocardioides immobilis</name>
    <dbReference type="NCBI Taxonomy" id="2049295"/>
    <lineage>
        <taxon>Bacteria</taxon>
        <taxon>Bacillati</taxon>
        <taxon>Actinomycetota</taxon>
        <taxon>Actinomycetes</taxon>
        <taxon>Propionibacteriales</taxon>
        <taxon>Nocardioidaceae</taxon>
        <taxon>Nocardioides</taxon>
    </lineage>
</organism>
<dbReference type="OrthoDB" id="3821392at2"/>
<proteinExistence type="predicted"/>
<reference evidence="2 3" key="1">
    <citation type="submission" date="2018-09" db="EMBL/GenBank/DDBJ databases">
        <title>Genome sequencing of Nocardioides immobilis CCTCC AB 2017083 for comparison to Nocardioides silvaticus.</title>
        <authorList>
            <person name="Li C."/>
            <person name="Wang G."/>
        </authorList>
    </citation>
    <scope>NUCLEOTIDE SEQUENCE [LARGE SCALE GENOMIC DNA]</scope>
    <source>
        <strain evidence="2 3">CCTCC AB 2017083</strain>
    </source>
</reference>
<dbReference type="EMBL" id="QXGH01000011">
    <property type="protein sequence ID" value="RHW28005.1"/>
    <property type="molecule type" value="Genomic_DNA"/>
</dbReference>
<dbReference type="RefSeq" id="WP_118923991.1">
    <property type="nucleotide sequence ID" value="NZ_QXGH01000011.1"/>
</dbReference>
<protein>
    <recommendedName>
        <fullName evidence="1">DUF6801 domain-containing protein</fullName>
    </recommendedName>
</protein>
<name>A0A417Y5Y3_9ACTN</name>
<comment type="caution">
    <text evidence="2">The sequence shown here is derived from an EMBL/GenBank/DDBJ whole genome shotgun (WGS) entry which is preliminary data.</text>
</comment>
<evidence type="ECO:0000313" key="3">
    <source>
        <dbReference type="Proteomes" id="UP000283644"/>
    </source>
</evidence>
<accession>A0A417Y5Y3</accession>
<dbReference type="Pfam" id="PF20611">
    <property type="entry name" value="DUF6801"/>
    <property type="match status" value="1"/>
</dbReference>
<dbReference type="InterPro" id="IPR046542">
    <property type="entry name" value="DUF6801"/>
</dbReference>
<evidence type="ECO:0000313" key="2">
    <source>
        <dbReference type="EMBL" id="RHW28005.1"/>
    </source>
</evidence>
<dbReference type="AlphaFoldDB" id="A0A417Y5Y3"/>
<sequence>MSFRRATGFAVLTVLLSLVGALLVGTSPARAELRTLTTTYDCDAGSFGSGSSAVTVRVDIPNRVRAGVQVDARRITFRIVVPDELVQQMRDNSVDAISATATAKYRVGAKRVPIRNLTIPRTEVPAEGDMVIRGSGRAGAFTINEPGRYAVKVPRGLAAEVTAYGVPIVGQITTDMTCALATGAPVKLATLRVVR</sequence>